<comment type="similarity">
    <text evidence="1">Belongs to the short-chain dehydrogenases/reductases (SDR) family.</text>
</comment>
<sequence>MHYSFKGKKVLITGAGRGIGKDIATTLFAEGATVYALSVTSENLKKLENECPGINTIQCDLGNWKATEKALENLETLDFLVNNAGIAVQQKLSESTEETFDLMFNVNVKSFINVTKIVTNKMIAAGKKGSIVNVSSVGGLKAGPELMIYNCTKASVEMLTKSMAKQLAPHNIRVNSINPTVVLTDMGIGLWDKVAEDYRKTLPLQQFPKTEHCTNAVLFLLSDLSEMTTGAYLPVDAGDLLN</sequence>
<evidence type="ECO:0000313" key="5">
    <source>
        <dbReference type="EMBL" id="CAL8122448.1"/>
    </source>
</evidence>
<dbReference type="PRINTS" id="PR00080">
    <property type="entry name" value="SDRFAMILY"/>
</dbReference>
<dbReference type="Pfam" id="PF13561">
    <property type="entry name" value="adh_short_C2"/>
    <property type="match status" value="1"/>
</dbReference>
<evidence type="ECO:0000256" key="1">
    <source>
        <dbReference type="ARBA" id="ARBA00006484"/>
    </source>
</evidence>
<dbReference type="Gene3D" id="3.40.50.720">
    <property type="entry name" value="NAD(P)-binding Rossmann-like Domain"/>
    <property type="match status" value="1"/>
</dbReference>
<dbReference type="EMBL" id="CAXLJM020000068">
    <property type="protein sequence ID" value="CAL8122448.1"/>
    <property type="molecule type" value="Genomic_DNA"/>
</dbReference>
<accession>A0ABP1RBB1</accession>
<evidence type="ECO:0000256" key="4">
    <source>
        <dbReference type="ARBA" id="ARBA00023002"/>
    </source>
</evidence>
<comment type="caution">
    <text evidence="5">The sequence shown here is derived from an EMBL/GenBank/DDBJ whole genome shotgun (WGS) entry which is preliminary data.</text>
</comment>
<dbReference type="PANTHER" id="PTHR44252">
    <property type="entry name" value="D-ERYTHRULOSE REDUCTASE"/>
    <property type="match status" value="1"/>
</dbReference>
<reference evidence="5 6" key="1">
    <citation type="submission" date="2024-08" db="EMBL/GenBank/DDBJ databases">
        <authorList>
            <person name="Cucini C."/>
            <person name="Frati F."/>
        </authorList>
    </citation>
    <scope>NUCLEOTIDE SEQUENCE [LARGE SCALE GENOMIC DNA]</scope>
</reference>
<name>A0ABP1RBB1_9HEXA</name>
<evidence type="ECO:0000256" key="3">
    <source>
        <dbReference type="ARBA" id="ARBA00022857"/>
    </source>
</evidence>
<dbReference type="InterPro" id="IPR020904">
    <property type="entry name" value="Sc_DH/Rdtase_CS"/>
</dbReference>
<dbReference type="SUPFAM" id="SSF51735">
    <property type="entry name" value="NAD(P)-binding Rossmann-fold domains"/>
    <property type="match status" value="1"/>
</dbReference>
<evidence type="ECO:0000313" key="6">
    <source>
        <dbReference type="Proteomes" id="UP001642540"/>
    </source>
</evidence>
<dbReference type="PRINTS" id="PR00081">
    <property type="entry name" value="GDHRDH"/>
</dbReference>
<evidence type="ECO:0000256" key="2">
    <source>
        <dbReference type="ARBA" id="ARBA00011881"/>
    </source>
</evidence>
<protein>
    <recommendedName>
        <fullName evidence="7">L-xylulose reductase</fullName>
    </recommendedName>
</protein>
<dbReference type="InterPro" id="IPR036291">
    <property type="entry name" value="NAD(P)-bd_dom_sf"/>
</dbReference>
<organism evidence="5 6">
    <name type="scientific">Orchesella dallaii</name>
    <dbReference type="NCBI Taxonomy" id="48710"/>
    <lineage>
        <taxon>Eukaryota</taxon>
        <taxon>Metazoa</taxon>
        <taxon>Ecdysozoa</taxon>
        <taxon>Arthropoda</taxon>
        <taxon>Hexapoda</taxon>
        <taxon>Collembola</taxon>
        <taxon>Entomobryomorpha</taxon>
        <taxon>Entomobryoidea</taxon>
        <taxon>Orchesellidae</taxon>
        <taxon>Orchesellinae</taxon>
        <taxon>Orchesella</taxon>
    </lineage>
</organism>
<comment type="subunit">
    <text evidence="2">Homotetramer.</text>
</comment>
<keyword evidence="6" id="KW-1185">Reference proteome</keyword>
<dbReference type="Proteomes" id="UP001642540">
    <property type="component" value="Unassembled WGS sequence"/>
</dbReference>
<keyword evidence="4" id="KW-0560">Oxidoreductase</keyword>
<dbReference type="InterPro" id="IPR002347">
    <property type="entry name" value="SDR_fam"/>
</dbReference>
<evidence type="ECO:0008006" key="7">
    <source>
        <dbReference type="Google" id="ProtNLM"/>
    </source>
</evidence>
<dbReference type="InterPro" id="IPR051737">
    <property type="entry name" value="L-xylulose/Carbonyl_redctase"/>
</dbReference>
<proteinExistence type="inferred from homology"/>
<dbReference type="PROSITE" id="PS00061">
    <property type="entry name" value="ADH_SHORT"/>
    <property type="match status" value="1"/>
</dbReference>
<keyword evidence="3" id="KW-0521">NADP</keyword>
<gene>
    <name evidence="5" type="ORF">ODALV1_LOCUS19809</name>
</gene>
<dbReference type="PANTHER" id="PTHR44252:SF3">
    <property type="entry name" value="D-ERYTHRULOSE REDUCTASE-RELATED"/>
    <property type="match status" value="1"/>
</dbReference>